<feature type="transmembrane region" description="Helical" evidence="1">
    <location>
        <begin position="110"/>
        <end position="129"/>
    </location>
</feature>
<keyword evidence="3" id="KW-1185">Reference proteome</keyword>
<evidence type="ECO:0000256" key="1">
    <source>
        <dbReference type="SAM" id="Phobius"/>
    </source>
</evidence>
<dbReference type="EMBL" id="CABWKQ010000017">
    <property type="protein sequence ID" value="VWX35377.1"/>
    <property type="molecule type" value="Genomic_DNA"/>
</dbReference>
<sequence length="159" mass="18549">MEQTLREERLQALTVAYTEKNQLQNKSWVVAALMATAGTFTEIFSTTMYLSLLPLVYLVFDLPFRLEKRKILARYLSSDQVTNQSLLWLGIQFVLYGSLYTVILETKEMSIWKIALWMLIVLVPVYYVTDWLFKKIARSGDPDFVSDKEIYANVKEVEE</sequence>
<feature type="transmembrane region" description="Helical" evidence="1">
    <location>
        <begin position="85"/>
        <end position="104"/>
    </location>
</feature>
<accession>A0A653I8M1</accession>
<protein>
    <submittedName>
        <fullName evidence="2">Uncharacterized protein</fullName>
    </submittedName>
</protein>
<reference evidence="2 3" key="1">
    <citation type="submission" date="2019-10" db="EMBL/GenBank/DDBJ databases">
        <authorList>
            <person name="Karimi E."/>
        </authorList>
    </citation>
    <scope>NUCLEOTIDE SEQUENCE [LARGE SCALE GENOMIC DNA]</scope>
    <source>
        <strain evidence="2">Exiguobacterium sp. 9Y</strain>
    </source>
</reference>
<dbReference type="RefSeq" id="WP_159173258.1">
    <property type="nucleotide sequence ID" value="NZ_LR732312.1"/>
</dbReference>
<dbReference type="Proteomes" id="UP000439752">
    <property type="component" value="Unassembled WGS sequence"/>
</dbReference>
<keyword evidence="1" id="KW-0812">Transmembrane</keyword>
<organism evidence="2 3">
    <name type="scientific">Exiguobacterium oxidotolerans</name>
    <dbReference type="NCBI Taxonomy" id="223958"/>
    <lineage>
        <taxon>Bacteria</taxon>
        <taxon>Bacillati</taxon>
        <taxon>Bacillota</taxon>
        <taxon>Bacilli</taxon>
        <taxon>Bacillales</taxon>
        <taxon>Bacillales Family XII. Incertae Sedis</taxon>
        <taxon>Exiguobacterium</taxon>
    </lineage>
</organism>
<keyword evidence="1" id="KW-1133">Transmembrane helix</keyword>
<keyword evidence="1" id="KW-0472">Membrane</keyword>
<evidence type="ECO:0000313" key="3">
    <source>
        <dbReference type="Proteomes" id="UP000439752"/>
    </source>
</evidence>
<proteinExistence type="predicted"/>
<name>A0A653I8M1_9BACL</name>
<dbReference type="AlphaFoldDB" id="A0A653I8M1"/>
<gene>
    <name evidence="2" type="ORF">EXIGUO9Y_240018</name>
</gene>
<evidence type="ECO:0000313" key="2">
    <source>
        <dbReference type="EMBL" id="VWX35377.1"/>
    </source>
</evidence>